<gene>
    <name evidence="1" type="ORF">QOL99_04345</name>
</gene>
<comment type="caution">
    <text evidence="1">The sequence shown here is derived from an EMBL/GenBank/DDBJ whole genome shotgun (WGS) entry which is preliminary data.</text>
</comment>
<evidence type="ECO:0008006" key="3">
    <source>
        <dbReference type="Google" id="ProtNLM"/>
    </source>
</evidence>
<evidence type="ECO:0000313" key="2">
    <source>
        <dbReference type="Proteomes" id="UP001302059"/>
    </source>
</evidence>
<dbReference type="Gene3D" id="3.30.460.10">
    <property type="entry name" value="Beta Polymerase, domain 2"/>
    <property type="match status" value="1"/>
</dbReference>
<reference evidence="1 2" key="1">
    <citation type="submission" date="2023-05" db="EMBL/GenBank/DDBJ databases">
        <authorList>
            <person name="Gao F."/>
        </authorList>
    </citation>
    <scope>NUCLEOTIDE SEQUENCE [LARGE SCALE GENOMIC DNA]</scope>
    <source>
        <strain evidence="1 2">MIMF12</strain>
    </source>
</reference>
<protein>
    <recommendedName>
        <fullName evidence="3">Nucleotidyltransferase domain-containing protein</fullName>
    </recommendedName>
</protein>
<name>A0ABT7JE98_9DEIO</name>
<accession>A0ABT7JE98</accession>
<keyword evidence="2" id="KW-1185">Reference proteome</keyword>
<evidence type="ECO:0000313" key="1">
    <source>
        <dbReference type="EMBL" id="MDL2343379.1"/>
    </source>
</evidence>
<dbReference type="InterPro" id="IPR043519">
    <property type="entry name" value="NT_sf"/>
</dbReference>
<dbReference type="RefSeq" id="WP_285521738.1">
    <property type="nucleotide sequence ID" value="NZ_JASNGB010000020.1"/>
</dbReference>
<organism evidence="1 2">
    <name type="scientific">Deinococcus rhizophilus</name>
    <dbReference type="NCBI Taxonomy" id="3049544"/>
    <lineage>
        <taxon>Bacteria</taxon>
        <taxon>Thermotogati</taxon>
        <taxon>Deinococcota</taxon>
        <taxon>Deinococci</taxon>
        <taxon>Deinococcales</taxon>
        <taxon>Deinococcaceae</taxon>
        <taxon>Deinococcus</taxon>
    </lineage>
</organism>
<proteinExistence type="predicted"/>
<sequence length="247" mass="27720">MLDPALRQSLLQGLQVALEAQPSVQAAWLEGADALGKADEFSDLDLWLDVTAGNEETALAAVRNAVRVFGPLDVEQERAHPDPFIRQVFYRSAGLPRFLFVDVCVQTHGREVVFGPADAFLPLFDRVGVLRQGASAPIDLRVEIADVLAGRWRHVLVEKELQRGHVLEARGYFHDEVLAPLVRLLRLKHCPEKRDYGLKHISVDLPADDLQRLERLYSLTTTEELRGGVQRVNDWLDELGNDSYSLP</sequence>
<dbReference type="Proteomes" id="UP001302059">
    <property type="component" value="Unassembled WGS sequence"/>
</dbReference>
<dbReference type="EMBL" id="JASNGB010000020">
    <property type="protein sequence ID" value="MDL2343379.1"/>
    <property type="molecule type" value="Genomic_DNA"/>
</dbReference>